<dbReference type="AlphaFoldDB" id="A0A430R5Z5"/>
<proteinExistence type="predicted"/>
<dbReference type="Proteomes" id="UP000286734">
    <property type="component" value="Unassembled WGS sequence"/>
</dbReference>
<keyword evidence="1" id="KW-0472">Membrane</keyword>
<protein>
    <submittedName>
        <fullName evidence="2">Permease</fullName>
    </submittedName>
</protein>
<keyword evidence="1" id="KW-1133">Transmembrane helix</keyword>
<feature type="transmembrane region" description="Helical" evidence="1">
    <location>
        <begin position="12"/>
        <end position="30"/>
    </location>
</feature>
<evidence type="ECO:0000313" key="3">
    <source>
        <dbReference type="Proteomes" id="UP000286734"/>
    </source>
</evidence>
<keyword evidence="1" id="KW-0812">Transmembrane</keyword>
<gene>
    <name evidence="2" type="ORF">CSW47_09925</name>
</gene>
<reference evidence="2 3" key="1">
    <citation type="journal article" date="2019" name="Extremophiles">
        <title>Biogeography of thermophiles and predominance of Thermus scotoductus in domestic water heaters.</title>
        <authorList>
            <person name="Wilpiszeski R.L."/>
            <person name="Zhang Z."/>
            <person name="House C.H."/>
        </authorList>
    </citation>
    <scope>NUCLEOTIDE SEQUENCE [LARGE SCALE GENOMIC DNA]</scope>
    <source>
        <strain evidence="2 3">34_S34</strain>
    </source>
</reference>
<dbReference type="EMBL" id="PELP01000305">
    <property type="protein sequence ID" value="RTH02763.1"/>
    <property type="molecule type" value="Genomic_DNA"/>
</dbReference>
<sequence length="45" mass="4808">MLGRYVLKEVLIPYLVGVLLFAALLTFDLLSSLSGVLLSRGAGVE</sequence>
<feature type="non-terminal residue" evidence="2">
    <location>
        <position position="45"/>
    </location>
</feature>
<evidence type="ECO:0000256" key="1">
    <source>
        <dbReference type="SAM" id="Phobius"/>
    </source>
</evidence>
<comment type="caution">
    <text evidence="2">The sequence shown here is derived from an EMBL/GenBank/DDBJ whole genome shotgun (WGS) entry which is preliminary data.</text>
</comment>
<organism evidence="2 3">
    <name type="scientific">Thermus scotoductus</name>
    <dbReference type="NCBI Taxonomy" id="37636"/>
    <lineage>
        <taxon>Bacteria</taxon>
        <taxon>Thermotogati</taxon>
        <taxon>Deinococcota</taxon>
        <taxon>Deinococci</taxon>
        <taxon>Thermales</taxon>
        <taxon>Thermaceae</taxon>
        <taxon>Thermus</taxon>
    </lineage>
</organism>
<evidence type="ECO:0000313" key="2">
    <source>
        <dbReference type="EMBL" id="RTH02763.1"/>
    </source>
</evidence>
<accession>A0A430R5Z5</accession>
<name>A0A430R5Z5_THESC</name>